<reference evidence="9 10" key="2">
    <citation type="submission" date="2018-11" db="EMBL/GenBank/DDBJ databases">
        <authorList>
            <consortium name="Pathogen Informatics"/>
        </authorList>
    </citation>
    <scope>NUCLEOTIDE SEQUENCE [LARGE SCALE GENOMIC DNA]</scope>
</reference>
<dbReference type="GO" id="GO:0005634">
    <property type="term" value="C:nucleus"/>
    <property type="evidence" value="ECO:0007669"/>
    <property type="project" value="UniProtKB-SubCell"/>
</dbReference>
<dbReference type="InterPro" id="IPR000504">
    <property type="entry name" value="RRM_dom"/>
</dbReference>
<dbReference type="Proteomes" id="UP000271098">
    <property type="component" value="Unassembled WGS sequence"/>
</dbReference>
<dbReference type="SUPFAM" id="SSF54928">
    <property type="entry name" value="RNA-binding domain, RBD"/>
    <property type="match status" value="1"/>
</dbReference>
<evidence type="ECO:0000256" key="4">
    <source>
        <dbReference type="ARBA" id="ARBA00022884"/>
    </source>
</evidence>
<evidence type="ECO:0000313" key="10">
    <source>
        <dbReference type="Proteomes" id="UP000271098"/>
    </source>
</evidence>
<dbReference type="GO" id="GO:0005737">
    <property type="term" value="C:cytoplasm"/>
    <property type="evidence" value="ECO:0007669"/>
    <property type="project" value="TreeGrafter"/>
</dbReference>
<keyword evidence="4 6" id="KW-0694">RNA-binding</keyword>
<feature type="region of interest" description="Disordered" evidence="7">
    <location>
        <begin position="75"/>
        <end position="152"/>
    </location>
</feature>
<dbReference type="SMART" id="SM00360">
    <property type="entry name" value="RRM"/>
    <property type="match status" value="1"/>
</dbReference>
<dbReference type="EMBL" id="UYRT01078330">
    <property type="protein sequence ID" value="VDN18305.1"/>
    <property type="molecule type" value="Genomic_DNA"/>
</dbReference>
<feature type="compositionally biased region" description="Gly residues" evidence="7">
    <location>
        <begin position="104"/>
        <end position="114"/>
    </location>
</feature>
<name>A0A183DQT7_9BILA</name>
<dbReference type="Gene3D" id="3.30.70.330">
    <property type="match status" value="1"/>
</dbReference>
<dbReference type="OrthoDB" id="1099063at2759"/>
<evidence type="ECO:0000313" key="11">
    <source>
        <dbReference type="WBParaSite" id="GPUH_0001109101-mRNA-1"/>
    </source>
</evidence>
<evidence type="ECO:0000256" key="3">
    <source>
        <dbReference type="ARBA" id="ARBA00022737"/>
    </source>
</evidence>
<dbReference type="CDD" id="cd12338">
    <property type="entry name" value="RRM1_SRSF1_like"/>
    <property type="match status" value="1"/>
</dbReference>
<keyword evidence="2" id="KW-0507">mRNA processing</keyword>
<evidence type="ECO:0000256" key="7">
    <source>
        <dbReference type="SAM" id="MobiDB-lite"/>
    </source>
</evidence>
<keyword evidence="3" id="KW-0677">Repeat</keyword>
<dbReference type="WBParaSite" id="GPUH_0001109101-mRNA-1">
    <property type="protein sequence ID" value="GPUH_0001109101-mRNA-1"/>
    <property type="gene ID" value="GPUH_0001109101"/>
</dbReference>
<feature type="domain" description="RRM" evidence="8">
    <location>
        <begin position="6"/>
        <end position="80"/>
    </location>
</feature>
<accession>A0A183DQT7</accession>
<comment type="subcellular location">
    <subcellularLocation>
        <location evidence="1">Nucleus</location>
    </subcellularLocation>
</comment>
<proteinExistence type="predicted"/>
<evidence type="ECO:0000256" key="1">
    <source>
        <dbReference type="ARBA" id="ARBA00004123"/>
    </source>
</evidence>
<dbReference type="InterPro" id="IPR012677">
    <property type="entry name" value="Nucleotide-bd_a/b_plait_sf"/>
</dbReference>
<evidence type="ECO:0000313" key="9">
    <source>
        <dbReference type="EMBL" id="VDN18305.1"/>
    </source>
</evidence>
<evidence type="ECO:0000259" key="8">
    <source>
        <dbReference type="PROSITE" id="PS50102"/>
    </source>
</evidence>
<keyword evidence="5" id="KW-0539">Nucleus</keyword>
<sequence length="152" mass="16598">MASREGRIYVGNLPINIRAKDVEDIFSKYGKVLYVDLKDRRPPYFAFVEFEDPRDADDAVRGRDGYDYDGYRLRVEFPRGTGPRGPGGRPYDAGRSFASPRSSLGGGSNSGGGRRTNFRVIVSGLPASGTNMSSSYGDVLDTDQRAASSQEA</sequence>
<gene>
    <name evidence="9" type="ORF">GPUH_LOCUS11078</name>
</gene>
<keyword evidence="10" id="KW-1185">Reference proteome</keyword>
<feature type="compositionally biased region" description="Low complexity" evidence="7">
    <location>
        <begin position="89"/>
        <end position="103"/>
    </location>
</feature>
<reference evidence="11" key="1">
    <citation type="submission" date="2016-06" db="UniProtKB">
        <authorList>
            <consortium name="WormBaseParasite"/>
        </authorList>
    </citation>
    <scope>IDENTIFICATION</scope>
</reference>
<dbReference type="GO" id="GO:0006397">
    <property type="term" value="P:mRNA processing"/>
    <property type="evidence" value="ECO:0007669"/>
    <property type="project" value="UniProtKB-KW"/>
</dbReference>
<dbReference type="GO" id="GO:0003729">
    <property type="term" value="F:mRNA binding"/>
    <property type="evidence" value="ECO:0007669"/>
    <property type="project" value="TreeGrafter"/>
</dbReference>
<dbReference type="PANTHER" id="PTHR23003">
    <property type="entry name" value="RNA RECOGNITION MOTIF RRM DOMAIN CONTAINING PROTEIN"/>
    <property type="match status" value="1"/>
</dbReference>
<dbReference type="PANTHER" id="PTHR23003:SF62">
    <property type="entry name" value="SERINE_ARGININE (SR)-TYPE SHUTTLING MRNA BINDING PROTEIN NPL3"/>
    <property type="match status" value="1"/>
</dbReference>
<evidence type="ECO:0000256" key="6">
    <source>
        <dbReference type="PROSITE-ProRule" id="PRU00176"/>
    </source>
</evidence>
<evidence type="ECO:0000256" key="5">
    <source>
        <dbReference type="ARBA" id="ARBA00023242"/>
    </source>
</evidence>
<evidence type="ECO:0000256" key="2">
    <source>
        <dbReference type="ARBA" id="ARBA00022664"/>
    </source>
</evidence>
<dbReference type="InterPro" id="IPR035979">
    <property type="entry name" value="RBD_domain_sf"/>
</dbReference>
<protein>
    <submittedName>
        <fullName evidence="11">RRM domain-containing protein</fullName>
    </submittedName>
</protein>
<dbReference type="AlphaFoldDB" id="A0A183DQT7"/>
<organism evidence="11">
    <name type="scientific">Gongylonema pulchrum</name>
    <dbReference type="NCBI Taxonomy" id="637853"/>
    <lineage>
        <taxon>Eukaryota</taxon>
        <taxon>Metazoa</taxon>
        <taxon>Ecdysozoa</taxon>
        <taxon>Nematoda</taxon>
        <taxon>Chromadorea</taxon>
        <taxon>Rhabditida</taxon>
        <taxon>Spirurina</taxon>
        <taxon>Spiruromorpha</taxon>
        <taxon>Spiruroidea</taxon>
        <taxon>Gongylonematidae</taxon>
        <taxon>Gongylonema</taxon>
    </lineage>
</organism>
<dbReference type="PROSITE" id="PS50102">
    <property type="entry name" value="RRM"/>
    <property type="match status" value="1"/>
</dbReference>
<dbReference type="Pfam" id="PF00076">
    <property type="entry name" value="RRM_1"/>
    <property type="match status" value="1"/>
</dbReference>
<dbReference type="InterPro" id="IPR050374">
    <property type="entry name" value="RRT5_SRSF_SR"/>
</dbReference>